<evidence type="ECO:0000313" key="3">
    <source>
        <dbReference type="Proteomes" id="UP000295310"/>
    </source>
</evidence>
<dbReference type="Pfam" id="PF05656">
    <property type="entry name" value="DUF805"/>
    <property type="match status" value="1"/>
</dbReference>
<feature type="transmembrane region" description="Helical" evidence="1">
    <location>
        <begin position="90"/>
        <end position="109"/>
    </location>
</feature>
<dbReference type="PANTHER" id="PTHR34980:SF2">
    <property type="entry name" value="INNER MEMBRANE PROTEIN YHAH-RELATED"/>
    <property type="match status" value="1"/>
</dbReference>
<dbReference type="AlphaFoldDB" id="A0A4R6BEN6"/>
<gene>
    <name evidence="2" type="ORF">ERX27_03640</name>
</gene>
<keyword evidence="1" id="KW-0472">Membrane</keyword>
<sequence length="161" mass="17889">MTMKEAVIAFWMKGFDFSGRARRSEVWLNILANVIIGFLIGMLSLVIDAVTGWRLHIAEHFSFFMETIFPSVVLIPGMAQASRRLHDINLDGRIAIVITVASALIDFAVKHKSFFPLNFEKSGVMIIFSVILGIGGFCLFIVNFIKGHTGANQYGPDPKVI</sequence>
<dbReference type="Proteomes" id="UP000295310">
    <property type="component" value="Unassembled WGS sequence"/>
</dbReference>
<accession>A0A4R6BEN6</accession>
<evidence type="ECO:0000313" key="2">
    <source>
        <dbReference type="EMBL" id="TDL98242.1"/>
    </source>
</evidence>
<dbReference type="EMBL" id="SCWA01000005">
    <property type="protein sequence ID" value="TDL98242.1"/>
    <property type="molecule type" value="Genomic_DNA"/>
</dbReference>
<dbReference type="InterPro" id="IPR008523">
    <property type="entry name" value="DUF805"/>
</dbReference>
<feature type="transmembrane region" description="Helical" evidence="1">
    <location>
        <begin position="124"/>
        <end position="145"/>
    </location>
</feature>
<keyword evidence="1" id="KW-1133">Transmembrane helix</keyword>
<dbReference type="OrthoDB" id="2418185at2"/>
<dbReference type="RefSeq" id="WP_133431481.1">
    <property type="nucleotide sequence ID" value="NZ_SCWA01000005.1"/>
</dbReference>
<protein>
    <submittedName>
        <fullName evidence="2">DUF805 domain-containing protein</fullName>
    </submittedName>
</protein>
<organism evidence="2 3">
    <name type="scientific">Macrococcus brunensis</name>
    <dbReference type="NCBI Taxonomy" id="198483"/>
    <lineage>
        <taxon>Bacteria</taxon>
        <taxon>Bacillati</taxon>
        <taxon>Bacillota</taxon>
        <taxon>Bacilli</taxon>
        <taxon>Bacillales</taxon>
        <taxon>Staphylococcaceae</taxon>
        <taxon>Macrococcus</taxon>
    </lineage>
</organism>
<evidence type="ECO:0000256" key="1">
    <source>
        <dbReference type="SAM" id="Phobius"/>
    </source>
</evidence>
<keyword evidence="1" id="KW-0812">Transmembrane</keyword>
<feature type="transmembrane region" description="Helical" evidence="1">
    <location>
        <begin position="26"/>
        <end position="47"/>
    </location>
</feature>
<proteinExistence type="predicted"/>
<name>A0A4R6BEN6_9STAP</name>
<comment type="caution">
    <text evidence="2">The sequence shown here is derived from an EMBL/GenBank/DDBJ whole genome shotgun (WGS) entry which is preliminary data.</text>
</comment>
<dbReference type="GO" id="GO:0005886">
    <property type="term" value="C:plasma membrane"/>
    <property type="evidence" value="ECO:0007669"/>
    <property type="project" value="TreeGrafter"/>
</dbReference>
<keyword evidence="3" id="KW-1185">Reference proteome</keyword>
<feature type="transmembrane region" description="Helical" evidence="1">
    <location>
        <begin position="53"/>
        <end position="78"/>
    </location>
</feature>
<dbReference type="PANTHER" id="PTHR34980">
    <property type="entry name" value="INNER MEMBRANE PROTEIN-RELATED-RELATED"/>
    <property type="match status" value="1"/>
</dbReference>
<reference evidence="2 3" key="1">
    <citation type="submission" date="2019-01" db="EMBL/GenBank/DDBJ databases">
        <title>Draft genome sequences of the type strains of six Macrococcus species.</title>
        <authorList>
            <person name="Mazhar S."/>
            <person name="Altermann E."/>
            <person name="Hill C."/>
            <person name="Mcauliffe O."/>
        </authorList>
    </citation>
    <scope>NUCLEOTIDE SEQUENCE [LARGE SCALE GENOMIC DNA]</scope>
    <source>
        <strain evidence="2 3">CCM4811</strain>
    </source>
</reference>